<evidence type="ECO:0000313" key="2">
    <source>
        <dbReference type="EMBL" id="KAF2445093.1"/>
    </source>
</evidence>
<evidence type="ECO:0000256" key="1">
    <source>
        <dbReference type="SAM" id="MobiDB-lite"/>
    </source>
</evidence>
<dbReference type="AlphaFoldDB" id="A0A9P4PKR4"/>
<dbReference type="EMBL" id="MU001500">
    <property type="protein sequence ID" value="KAF2445093.1"/>
    <property type="molecule type" value="Genomic_DNA"/>
</dbReference>
<feature type="compositionally biased region" description="Polar residues" evidence="1">
    <location>
        <begin position="99"/>
        <end position="117"/>
    </location>
</feature>
<comment type="caution">
    <text evidence="2">The sequence shown here is derived from an EMBL/GenBank/DDBJ whole genome shotgun (WGS) entry which is preliminary data.</text>
</comment>
<evidence type="ECO:0000313" key="3">
    <source>
        <dbReference type="Proteomes" id="UP000799764"/>
    </source>
</evidence>
<reference evidence="2" key="1">
    <citation type="journal article" date="2020" name="Stud. Mycol.">
        <title>101 Dothideomycetes genomes: a test case for predicting lifestyles and emergence of pathogens.</title>
        <authorList>
            <person name="Haridas S."/>
            <person name="Albert R."/>
            <person name="Binder M."/>
            <person name="Bloem J."/>
            <person name="Labutti K."/>
            <person name="Salamov A."/>
            <person name="Andreopoulos B."/>
            <person name="Baker S."/>
            <person name="Barry K."/>
            <person name="Bills G."/>
            <person name="Bluhm B."/>
            <person name="Cannon C."/>
            <person name="Castanera R."/>
            <person name="Culley D."/>
            <person name="Daum C."/>
            <person name="Ezra D."/>
            <person name="Gonzalez J."/>
            <person name="Henrissat B."/>
            <person name="Kuo A."/>
            <person name="Liang C."/>
            <person name="Lipzen A."/>
            <person name="Lutzoni F."/>
            <person name="Magnuson J."/>
            <person name="Mondo S."/>
            <person name="Nolan M."/>
            <person name="Ohm R."/>
            <person name="Pangilinan J."/>
            <person name="Park H.-J."/>
            <person name="Ramirez L."/>
            <person name="Alfaro M."/>
            <person name="Sun H."/>
            <person name="Tritt A."/>
            <person name="Yoshinaga Y."/>
            <person name="Zwiers L.-H."/>
            <person name="Turgeon B."/>
            <person name="Goodwin S."/>
            <person name="Spatafora J."/>
            <person name="Crous P."/>
            <person name="Grigoriev I."/>
        </authorList>
    </citation>
    <scope>NUCLEOTIDE SEQUENCE</scope>
    <source>
        <strain evidence="2">CBS 690.94</strain>
    </source>
</reference>
<sequence length="208" mass="23075">MLSPPRTALSQRRTACTIERGADPNRLHPARAFYRRASHFRVSTIPRPLDYQPPALVPSWQPAQGPGHAMECFPLRWETRCSTSMAAVFSFHPSRSATLSLPPRQRSSNMGRESVSTGPADHVRARLHALHTWSRTVYLPYRPELATARSQGRGCGEDVAAALVNNCSAGGHASFRVALNRSPDPPSIECDPWVLHHGQYSTSWNSEQ</sequence>
<protein>
    <submittedName>
        <fullName evidence="2">Uncharacterized protein</fullName>
    </submittedName>
</protein>
<gene>
    <name evidence="2" type="ORF">P171DRAFT_288907</name>
</gene>
<proteinExistence type="predicted"/>
<keyword evidence="3" id="KW-1185">Reference proteome</keyword>
<organism evidence="2 3">
    <name type="scientific">Karstenula rhodostoma CBS 690.94</name>
    <dbReference type="NCBI Taxonomy" id="1392251"/>
    <lineage>
        <taxon>Eukaryota</taxon>
        <taxon>Fungi</taxon>
        <taxon>Dikarya</taxon>
        <taxon>Ascomycota</taxon>
        <taxon>Pezizomycotina</taxon>
        <taxon>Dothideomycetes</taxon>
        <taxon>Pleosporomycetidae</taxon>
        <taxon>Pleosporales</taxon>
        <taxon>Massarineae</taxon>
        <taxon>Didymosphaeriaceae</taxon>
        <taxon>Karstenula</taxon>
    </lineage>
</organism>
<dbReference type="Proteomes" id="UP000799764">
    <property type="component" value="Unassembled WGS sequence"/>
</dbReference>
<accession>A0A9P4PKR4</accession>
<feature type="region of interest" description="Disordered" evidence="1">
    <location>
        <begin position="99"/>
        <end position="120"/>
    </location>
</feature>
<name>A0A9P4PKR4_9PLEO</name>